<dbReference type="RefSeq" id="WP_251224979.1">
    <property type="nucleotide sequence ID" value="NZ_JAMBOL010000034.1"/>
</dbReference>
<dbReference type="InterPro" id="IPR018376">
    <property type="entry name" value="Enoyl-CoA_hyd/isom_CS"/>
</dbReference>
<accession>A0A9X2DW42</accession>
<comment type="caution">
    <text evidence="4">The sequence shown here is derived from an EMBL/GenBank/DDBJ whole genome shotgun (WGS) entry which is preliminary data.</text>
</comment>
<dbReference type="FunFam" id="1.10.12.10:FF:000001">
    <property type="entry name" value="Probable enoyl-CoA hydratase, mitochondrial"/>
    <property type="match status" value="1"/>
</dbReference>
<dbReference type="PANTHER" id="PTHR11941:SF54">
    <property type="entry name" value="ENOYL-COA HYDRATASE, MITOCHONDRIAL"/>
    <property type="match status" value="1"/>
</dbReference>
<proteinExistence type="inferred from homology"/>
<gene>
    <name evidence="4" type="ORF">M3202_19880</name>
</gene>
<dbReference type="PROSITE" id="PS00166">
    <property type="entry name" value="ENOYL_COA_HYDRATASE"/>
    <property type="match status" value="1"/>
</dbReference>
<dbReference type="GO" id="GO:0006635">
    <property type="term" value="P:fatty acid beta-oxidation"/>
    <property type="evidence" value="ECO:0007669"/>
    <property type="project" value="TreeGrafter"/>
</dbReference>
<evidence type="ECO:0000256" key="2">
    <source>
        <dbReference type="ARBA" id="ARBA00023239"/>
    </source>
</evidence>
<evidence type="ECO:0000313" key="5">
    <source>
        <dbReference type="Proteomes" id="UP001139179"/>
    </source>
</evidence>
<evidence type="ECO:0000256" key="3">
    <source>
        <dbReference type="RuleBase" id="RU003707"/>
    </source>
</evidence>
<dbReference type="AlphaFoldDB" id="A0A9X2DW42"/>
<dbReference type="PANTHER" id="PTHR11941">
    <property type="entry name" value="ENOYL-COA HYDRATASE-RELATED"/>
    <property type="match status" value="1"/>
</dbReference>
<name>A0A9X2DW42_9BACI</name>
<dbReference type="CDD" id="cd06558">
    <property type="entry name" value="crotonase-like"/>
    <property type="match status" value="1"/>
</dbReference>
<dbReference type="Gene3D" id="1.10.12.10">
    <property type="entry name" value="Lyase 2-enoyl-coa Hydratase, Chain A, domain 2"/>
    <property type="match status" value="1"/>
</dbReference>
<keyword evidence="5" id="KW-1185">Reference proteome</keyword>
<dbReference type="Pfam" id="PF00378">
    <property type="entry name" value="ECH_1"/>
    <property type="match status" value="1"/>
</dbReference>
<dbReference type="EMBL" id="JAMBOL010000034">
    <property type="protein sequence ID" value="MCM3716308.1"/>
    <property type="molecule type" value="Genomic_DNA"/>
</dbReference>
<keyword evidence="2" id="KW-0456">Lyase</keyword>
<dbReference type="SUPFAM" id="SSF52096">
    <property type="entry name" value="ClpP/crotonase"/>
    <property type="match status" value="1"/>
</dbReference>
<dbReference type="InterPro" id="IPR029045">
    <property type="entry name" value="ClpP/crotonase-like_dom_sf"/>
</dbReference>
<dbReference type="Gene3D" id="3.90.226.10">
    <property type="entry name" value="2-enoyl-CoA Hydratase, Chain A, domain 1"/>
    <property type="match status" value="1"/>
</dbReference>
<evidence type="ECO:0000256" key="1">
    <source>
        <dbReference type="ARBA" id="ARBA00005254"/>
    </source>
</evidence>
<reference evidence="4" key="1">
    <citation type="submission" date="2022-05" db="EMBL/GenBank/DDBJ databases">
        <title>Comparative Genomics of Spacecraft Associated Microbes.</title>
        <authorList>
            <person name="Tran M.T."/>
            <person name="Wright A."/>
            <person name="Seuylemezian A."/>
            <person name="Eisen J."/>
            <person name="Coil D."/>
        </authorList>
    </citation>
    <scope>NUCLEOTIDE SEQUENCE</scope>
    <source>
        <strain evidence="4">214.1.1</strain>
    </source>
</reference>
<organism evidence="4 5">
    <name type="scientific">Halalkalibacter oceani</name>
    <dbReference type="NCBI Taxonomy" id="1653776"/>
    <lineage>
        <taxon>Bacteria</taxon>
        <taxon>Bacillati</taxon>
        <taxon>Bacillota</taxon>
        <taxon>Bacilli</taxon>
        <taxon>Bacillales</taxon>
        <taxon>Bacillaceae</taxon>
        <taxon>Halalkalibacter</taxon>
    </lineage>
</organism>
<dbReference type="GO" id="GO:0016836">
    <property type="term" value="F:hydro-lyase activity"/>
    <property type="evidence" value="ECO:0007669"/>
    <property type="project" value="UniProtKB-ARBA"/>
</dbReference>
<sequence>MGSVDFIKDGYVATISFNRPEKLNTMTKQMTKQLVDAVYEANHDEDIRVVVLTGVGDRAFSAGSDITLLDEYHTNWEFRNRLEYCDVVRQLRKPLIAMVNGFAVGGGLELALCADIRFAGKSAKFGAVEVKLGWIGGGGITQLLTHLIGYGKAMKLILSGDIIDADEANQIGLIEAFVSDNELETFTYNYAHQIASYSPIALQTAKHGCRMALSIPLEQGIMYERDMQTICFYTEDRNEGIAAFKEKRKPIFKGR</sequence>
<comment type="similarity">
    <text evidence="1 3">Belongs to the enoyl-CoA hydratase/isomerase family.</text>
</comment>
<evidence type="ECO:0000313" key="4">
    <source>
        <dbReference type="EMBL" id="MCM3716308.1"/>
    </source>
</evidence>
<protein>
    <submittedName>
        <fullName evidence="4">Enoyl-CoA hydratase/isomerase family protein</fullName>
    </submittedName>
</protein>
<dbReference type="Proteomes" id="UP001139179">
    <property type="component" value="Unassembled WGS sequence"/>
</dbReference>
<dbReference type="InterPro" id="IPR014748">
    <property type="entry name" value="Enoyl-CoA_hydra_C"/>
</dbReference>
<dbReference type="InterPro" id="IPR001753">
    <property type="entry name" value="Enoyl-CoA_hydra/iso"/>
</dbReference>